<dbReference type="Pfam" id="PF11878">
    <property type="entry name" value="DOCK_C-D_N"/>
    <property type="match status" value="1"/>
</dbReference>
<dbReference type="InterPro" id="IPR046769">
    <property type="entry name" value="DOCKER_Lobe_A"/>
</dbReference>
<reference evidence="9" key="2">
    <citation type="submission" date="2015-02" db="UniProtKB">
        <authorList>
            <consortium name="EnsemblMetazoa"/>
        </authorList>
    </citation>
    <scope>IDENTIFICATION</scope>
</reference>
<dbReference type="eggNOG" id="KOG1997">
    <property type="taxonomic scope" value="Eukaryota"/>
</dbReference>
<dbReference type="Pfam" id="PF06920">
    <property type="entry name" value="DHR-2_Lobe_A"/>
    <property type="match status" value="1"/>
</dbReference>
<dbReference type="OMA" id="FPHQFND"/>
<dbReference type="SMART" id="SM00248">
    <property type="entry name" value="ANK"/>
    <property type="match status" value="3"/>
</dbReference>
<evidence type="ECO:0000256" key="5">
    <source>
        <dbReference type="SAM" id="MobiDB-lite"/>
    </source>
</evidence>
<evidence type="ECO:0000256" key="3">
    <source>
        <dbReference type="PROSITE-ProRule" id="PRU00023"/>
    </source>
</evidence>
<dbReference type="Pfam" id="PF14429">
    <property type="entry name" value="DOCK-C2"/>
    <property type="match status" value="1"/>
</dbReference>
<sequence length="2770" mass="312090">EEEKSSVTNGTIEDAETKTPEKTIRETPISHPPVDAPLCSNCIKMELVFLDPNCPKCRESILMTDTTIAQLFAVMRQWTPQAQQNINLLMEEILKRGAHINDRDGLTDMSLLHFACKAGAEGIGDPDLAAGVVEKLLESGADVRQRCRWTQMTALHYAAFFGVAPVLKLLLRASKGKDINSTCPEFENGTPLHIAAANLCLEAVATLLEFNANPTLHDDLGRTPLECIPEAASFKPITDVVDVITQIQELLKHAEAGVLPKEPGLENISGRALLQSMNLKLGDRVFVCSSTNRVGTLRFCGRTEFSPGIWAGIELDTPEGKNDGSVKGVLYFKCAENYGIFAPINKIGKDGSPLLTRKASVRSMQSRVNYPKVDLSHVTSKIASGLSVSKTDSNILSVGERVFITGRGKGSIRFAGETQFANGLWYGIELDKCNGKNDGSVHDIRYFTCPMNHGIFAPQNRLSKLTTSSEEYLSDMGSSFEGTHNLSSLRSTPELPLKSSLRRNASLRSSQSAKQRNSSLKRSFRKITSTKESWLSEGMSVLVNNKIGVIRYIGPVEFADDTWIGVEFSEPIGKNDGSVKEKRYFTCKPNYGLLVRPHKVTVRGINGAKLLHLFLSAPGQSKMASGQRAFAQRLMRQQAADVRRQIANSYNRESVRGSGISTGLTIVPLCDVVDPLDYEDFSQQHQTQMSRDPMRHLLEFPEDDLEVCVEPRKCRTVESIVPEENLGELNAHVRDCVQCYTSDWIVVHRRYQHYSSSCAMHDPVAHKLTAIGSTSKQEFEIDLDDKKSPIENGVIAASPVNQQDGDSDEKESLNSLNDTPRGSWASSVFDLRNSASDPLIPSLLDRVPIEDVDNLNEKRRSEDRQESVFALYPLQDEDEIVERRLPPEMPAEQMGHRILVKCLTLKLELEIEPIFATMALYDAKEKKKISENFYFDMNPEPLKRMLTGHIPYSDISTLARSCIFDISSPTSDIFLVVKLEKVLQGDINECVEPYMKDDKNRDKIKANAVASCERLGKYRMPFAWTAIYLMNIVNGVNNQERDSGSDRDSANSNSLERKTSTGSFEAFRKKAGDTSSLSRRGSLERKNSSSEKRGSWSPEDLGSSLTCFRPVTLTVSSFFKQESERLRDEDLYKFLADLKRPSSVLKRLKCLPGILKLDISPSPDEHKYSLSPELARLIPYPDEKGRPTKEILEFPAKEIYVPHYTYRDLLFVYPKDLNFANRPGSARNITCKVQLMSNEDEDNALPVIFGESSCPEYTTYAFTSVSYHNKCPDFYNEIKIKIPATLTDQHHLLFTFYHVSCQRKETQMPVETPIGYTWHPIFRGGRLQTGDFSLPVMIEKPPMSYASINTAVQIPGIKWVDNHKGIFSITIEAVSSVHSQDKHLDRFLQTFAAVEDQNLPPRMSDLDAENDLKASVQELSETRIEQLVKFLPLILDKLIRLLVRPPSIGGQTINMGQMAFEAMALIVYNLSTNLDVFNDQHSRHNLLTTYIGYECTLPHPDNCFYGSSASTPTSYALQGRPMSTPLMKTSSASNPDLAGQYNLDDAEVSLYTRGLDRSTSLRTGAPYESNIYLIKKYSSRKIVHEELALQWVVSSGSAREHALTNAWFFFELMVKSMMEHLAGMGQLDAPRKLRFSEQFTDDITTLVTTTTSDIISRYNREVKDMKFIQTLNTSLAFFLFDLFAIMDRGYVFSLIKTYCKQISAKISSLPDAAHLIALKLEFLRIVCSHEHYIPLNLPFGAPLTPSGASSPCPSVASSTSQSSFISSSTLTERGNFAELTTDFRQQHFLVGLILSDLATVLEIHNPTVHIKAVNTVRNLLTCHDSDPRYTDAECTSRVAALYLPLVGIVMDALPQLYDWHSDHRGRPLSNFAGNSDYDHHNNFNQSVAMAIAGGTIYMKTVSHDSMDPFQQSRKSQLNAETTRHLLVCFLWVLKNVEVSLLKQWWSELPTYRLHQLLEVLFICVSCFEYKGKRCLNRSRKGLKKTRSHSTPIGDELLVVGAWKLAATRSLSNSGEPNSSQGKKNIKKYVPQNFRKSSDIKSKLEDAILGQGNARSEMIKRQKDRNPPSPSSHHADRLRWRKDQTHWKQTSEQIERPKSEIENDAHIEGNLATETAMIIVDTLEIIIQVVSQSDNLQGLLGTVLRVLLHALACNQSTAVLKNLFATQRSLVFKYPTLLFDEETEQCADLCLRLLKHCSSSISSVRAQASASLYLLMRQNFEIGNNFARVKMQVTMSLSSLVGTSQNFNEEYLRRSLKTILTYAEEDVELQETTFPEQVHDMVFNLHMILSDTVKMKEFQEDPEMLLDLMYRIAKGYQNSPDLRLTWLANMAQKHTEKSNHAEAAHCLIHSAALVAEYLHMLEDKSYLPIGAVTFEALTPDVLEESAVSDDVVSPDEEGICTGKYFTENGLIGLLEQAASSFNLAGMFEAMNVVYKILIPIAEANRDFKKLANIHSKLHEAFSKIDHMAGKRVFGTYFRVGFYGSKFGDLDGEEFIYKEPILTKLPEVSHRLQGFYAEKFGSEYLEVIKDSNTVDLSKLNPEKAYLQITYVEPYFDLYELRDRVTPFDKNYNIKRFIYSTPFTMDGRAHGELHEQYKRKTILTTTNSFPYVKTRVQVVDRKQMVLTPIEVAIEDIQKKTLELALATQQEPPDPKILQMVLQGCIGTTVNQGPMEVAIVFLSDLVDGDKQPNKYQNKLRLCFKDFSKRCSDALRRNKTLICSDQKDYQRELERNYHRFTERLLPIVTLNSGQLVARTRRRMVNGSVDANSLRF</sequence>
<dbReference type="InterPro" id="IPR046773">
    <property type="entry name" value="DOCKER_Lobe_C"/>
</dbReference>
<organism evidence="9 10">
    <name type="scientific">Strigamia maritima</name>
    <name type="common">European centipede</name>
    <name type="synonym">Geophilus maritimus</name>
    <dbReference type="NCBI Taxonomy" id="126957"/>
    <lineage>
        <taxon>Eukaryota</taxon>
        <taxon>Metazoa</taxon>
        <taxon>Ecdysozoa</taxon>
        <taxon>Arthropoda</taxon>
        <taxon>Myriapoda</taxon>
        <taxon>Chilopoda</taxon>
        <taxon>Pleurostigmophora</taxon>
        <taxon>Geophilomorpha</taxon>
        <taxon>Linotaeniidae</taxon>
        <taxon>Strigamia</taxon>
    </lineage>
</organism>
<dbReference type="SUPFAM" id="SSF48403">
    <property type="entry name" value="Ankyrin repeat"/>
    <property type="match status" value="1"/>
</dbReference>
<dbReference type="EMBL" id="JH431979">
    <property type="status" value="NOT_ANNOTATED_CDS"/>
    <property type="molecule type" value="Genomic_DNA"/>
</dbReference>
<dbReference type="InterPro" id="IPR036859">
    <property type="entry name" value="CAP-Gly_dom_sf"/>
</dbReference>
<evidence type="ECO:0000259" key="8">
    <source>
        <dbReference type="PROSITE" id="PS51651"/>
    </source>
</evidence>
<dbReference type="FunFam" id="1.20.58.740:FF:000002">
    <property type="entry name" value="Dedicator of cytokinesis protein 7"/>
    <property type="match status" value="1"/>
</dbReference>
<name>T1J9Y0_STRMM</name>
<dbReference type="Gene3D" id="2.30.30.190">
    <property type="entry name" value="CAP Gly-rich-like domain"/>
    <property type="match status" value="3"/>
</dbReference>
<keyword evidence="10" id="KW-1185">Reference proteome</keyword>
<dbReference type="PROSITE" id="PS50297">
    <property type="entry name" value="ANK_REP_REGION"/>
    <property type="match status" value="1"/>
</dbReference>
<dbReference type="SUPFAM" id="SSF48371">
    <property type="entry name" value="ARM repeat"/>
    <property type="match status" value="1"/>
</dbReference>
<dbReference type="InterPro" id="IPR027357">
    <property type="entry name" value="DOCKER_dom"/>
</dbReference>
<feature type="compositionally biased region" description="Basic and acidic residues" evidence="5">
    <location>
        <begin position="1039"/>
        <end position="1059"/>
    </location>
</feature>
<dbReference type="InterPro" id="IPR046770">
    <property type="entry name" value="DOCKER_Lobe_B"/>
</dbReference>
<dbReference type="FunFam" id="1.25.40.410:FF:000002">
    <property type="entry name" value="Dedicator of cytokinesis protein 7"/>
    <property type="match status" value="1"/>
</dbReference>
<dbReference type="EnsemblMetazoa" id="SMAR010532-RA">
    <property type="protein sequence ID" value="SMAR010532-PA"/>
    <property type="gene ID" value="SMAR010532"/>
</dbReference>
<dbReference type="Gene3D" id="1.25.40.20">
    <property type="entry name" value="Ankyrin repeat-containing domain"/>
    <property type="match status" value="1"/>
</dbReference>
<dbReference type="PROSITE" id="PS00845">
    <property type="entry name" value="CAP_GLY_1"/>
    <property type="match status" value="2"/>
</dbReference>
<dbReference type="SMART" id="SM01052">
    <property type="entry name" value="CAP_GLY"/>
    <property type="match status" value="3"/>
</dbReference>
<feature type="domain" description="CAP-Gly" evidence="6">
    <location>
        <begin position="554"/>
        <end position="596"/>
    </location>
</feature>
<dbReference type="eggNOG" id="KOG4568">
    <property type="taxonomic scope" value="Eukaryota"/>
</dbReference>
<dbReference type="STRING" id="126957.T1J9Y0"/>
<dbReference type="GO" id="GO:0007264">
    <property type="term" value="P:small GTPase-mediated signal transduction"/>
    <property type="evidence" value="ECO:0007669"/>
    <property type="project" value="InterPro"/>
</dbReference>
<evidence type="ECO:0000259" key="6">
    <source>
        <dbReference type="PROSITE" id="PS50245"/>
    </source>
</evidence>
<feature type="region of interest" description="Disordered" evidence="5">
    <location>
        <begin position="797"/>
        <end position="819"/>
    </location>
</feature>
<evidence type="ECO:0000259" key="7">
    <source>
        <dbReference type="PROSITE" id="PS51650"/>
    </source>
</evidence>
<dbReference type="InterPro" id="IPR026791">
    <property type="entry name" value="DOCK"/>
</dbReference>
<evidence type="ECO:0000256" key="1">
    <source>
        <dbReference type="ARBA" id="ARBA00022553"/>
    </source>
</evidence>
<dbReference type="Gene3D" id="2.60.40.150">
    <property type="entry name" value="C2 domain"/>
    <property type="match status" value="1"/>
</dbReference>
<keyword evidence="3" id="KW-0040">ANK repeat</keyword>
<evidence type="ECO:0000256" key="4">
    <source>
        <dbReference type="PROSITE-ProRule" id="PRU00983"/>
    </source>
</evidence>
<dbReference type="PROSITE" id="PS51651">
    <property type="entry name" value="DOCKER"/>
    <property type="match status" value="1"/>
</dbReference>
<feature type="compositionally biased region" description="Basic and acidic residues" evidence="5">
    <location>
        <begin position="15"/>
        <end position="25"/>
    </location>
</feature>
<accession>T1J9Y0</accession>
<feature type="compositionally biased region" description="Basic and acidic residues" evidence="5">
    <location>
        <begin position="2056"/>
        <end position="2065"/>
    </location>
</feature>
<dbReference type="Pfam" id="PF01302">
    <property type="entry name" value="CAP_GLY"/>
    <property type="match status" value="3"/>
</dbReference>
<dbReference type="InterPro" id="IPR043161">
    <property type="entry name" value="DOCK_C_lobe_A"/>
</dbReference>
<keyword evidence="2" id="KW-0344">Guanine-nucleotide releasing factor</keyword>
<feature type="compositionally biased region" description="Basic and acidic residues" evidence="5">
    <location>
        <begin position="2072"/>
        <end position="2085"/>
    </location>
</feature>
<keyword evidence="1" id="KW-0597">Phosphoprotein</keyword>
<feature type="compositionally biased region" description="Low complexity" evidence="5">
    <location>
        <begin position="502"/>
        <end position="512"/>
    </location>
</feature>
<feature type="compositionally biased region" description="Basic and acidic residues" evidence="5">
    <location>
        <begin position="1081"/>
        <end position="1094"/>
    </location>
</feature>
<proteinExistence type="inferred from homology"/>
<dbReference type="eggNOG" id="KOG0241">
    <property type="taxonomic scope" value="Eukaryota"/>
</dbReference>
<protein>
    <submittedName>
        <fullName evidence="9">Uncharacterized protein</fullName>
    </submittedName>
</protein>
<feature type="region of interest" description="Disordered" evidence="5">
    <location>
        <begin position="2052"/>
        <end position="2085"/>
    </location>
</feature>
<dbReference type="PROSITE" id="PS50088">
    <property type="entry name" value="ANK_REPEAT"/>
    <property type="match status" value="1"/>
</dbReference>
<dbReference type="PANTHER" id="PTHR23317">
    <property type="entry name" value="DEDICATOR OF CYTOKINESIS DOCK"/>
    <property type="match status" value="1"/>
</dbReference>
<feature type="domain" description="C2 DOCK-type" evidence="7">
    <location>
        <begin position="1207"/>
        <end position="1374"/>
    </location>
</feature>
<dbReference type="InterPro" id="IPR000938">
    <property type="entry name" value="CAP-Gly_domain"/>
</dbReference>
<dbReference type="GO" id="GO:0005085">
    <property type="term" value="F:guanyl-nucleotide exchange factor activity"/>
    <property type="evidence" value="ECO:0007669"/>
    <property type="project" value="UniProtKB-KW"/>
</dbReference>
<dbReference type="Pfam" id="PF20422">
    <property type="entry name" value="DHR-2_Lobe_B"/>
    <property type="match status" value="1"/>
</dbReference>
<reference evidence="10" key="1">
    <citation type="submission" date="2011-05" db="EMBL/GenBank/DDBJ databases">
        <authorList>
            <person name="Richards S.R."/>
            <person name="Qu J."/>
            <person name="Jiang H."/>
            <person name="Jhangiani S.N."/>
            <person name="Agravi P."/>
            <person name="Goodspeed R."/>
            <person name="Gross S."/>
            <person name="Mandapat C."/>
            <person name="Jackson L."/>
            <person name="Mathew T."/>
            <person name="Pu L."/>
            <person name="Thornton R."/>
            <person name="Saada N."/>
            <person name="Wilczek-Boney K.B."/>
            <person name="Lee S."/>
            <person name="Kovar C."/>
            <person name="Wu Y."/>
            <person name="Scherer S.E."/>
            <person name="Worley K.C."/>
            <person name="Muzny D.M."/>
            <person name="Gibbs R."/>
        </authorList>
    </citation>
    <scope>NUCLEOTIDE SEQUENCE</scope>
    <source>
        <strain evidence="10">Brora</strain>
    </source>
</reference>
<comment type="similarity">
    <text evidence="4">Belongs to the DOCK family.</text>
</comment>
<feature type="compositionally biased region" description="Polar residues" evidence="5">
    <location>
        <begin position="513"/>
        <end position="524"/>
    </location>
</feature>
<evidence type="ECO:0000256" key="2">
    <source>
        <dbReference type="ARBA" id="ARBA00022658"/>
    </source>
</evidence>
<dbReference type="Pfam" id="PF20421">
    <property type="entry name" value="DHR-2_Lobe_C"/>
    <property type="match status" value="1"/>
</dbReference>
<dbReference type="InterPro" id="IPR027007">
    <property type="entry name" value="C2_DOCK-type_domain"/>
</dbReference>
<dbReference type="InterPro" id="IPR037808">
    <property type="entry name" value="C2_Dock-C"/>
</dbReference>
<dbReference type="HOGENOM" id="CLU_000624_0_0_1"/>
<dbReference type="SUPFAM" id="SSF74924">
    <property type="entry name" value="Cap-Gly domain"/>
    <property type="match status" value="3"/>
</dbReference>
<evidence type="ECO:0000313" key="9">
    <source>
        <dbReference type="EnsemblMetazoa" id="SMAR010532-PA"/>
    </source>
</evidence>
<dbReference type="Gene3D" id="1.25.40.410">
    <property type="match status" value="1"/>
</dbReference>
<dbReference type="PROSITE" id="PS50245">
    <property type="entry name" value="CAP_GLY_2"/>
    <property type="match status" value="3"/>
</dbReference>
<evidence type="ECO:0000313" key="10">
    <source>
        <dbReference type="Proteomes" id="UP000014500"/>
    </source>
</evidence>
<dbReference type="InterPro" id="IPR021816">
    <property type="entry name" value="DOCK_C/D_N"/>
</dbReference>
<feature type="domain" description="DOCKER" evidence="8">
    <location>
        <begin position="2313"/>
        <end position="2748"/>
    </location>
</feature>
<dbReference type="InterPro" id="IPR002110">
    <property type="entry name" value="Ankyrin_rpt"/>
</dbReference>
<dbReference type="InterPro" id="IPR036770">
    <property type="entry name" value="Ankyrin_rpt-contain_sf"/>
</dbReference>
<dbReference type="Gene3D" id="1.20.58.740">
    <property type="match status" value="1"/>
</dbReference>
<feature type="repeat" description="ANK" evidence="3">
    <location>
        <begin position="187"/>
        <end position="219"/>
    </location>
</feature>
<dbReference type="CDD" id="cd08696">
    <property type="entry name" value="C2_Dock-C"/>
    <property type="match status" value="1"/>
</dbReference>
<dbReference type="Pfam" id="PF12796">
    <property type="entry name" value="Ank_2"/>
    <property type="match status" value="1"/>
</dbReference>
<dbReference type="PANTHER" id="PTHR23317:SF76">
    <property type="entry name" value="LD20667P"/>
    <property type="match status" value="1"/>
</dbReference>
<feature type="domain" description="CAP-Gly" evidence="6">
    <location>
        <begin position="301"/>
        <end position="343"/>
    </location>
</feature>
<dbReference type="InterPro" id="IPR016024">
    <property type="entry name" value="ARM-type_fold"/>
</dbReference>
<feature type="compositionally biased region" description="Polar residues" evidence="5">
    <location>
        <begin position="1"/>
        <end position="11"/>
    </location>
</feature>
<feature type="region of interest" description="Disordered" evidence="5">
    <location>
        <begin position="502"/>
        <end position="524"/>
    </location>
</feature>
<dbReference type="PROSITE" id="PS51650">
    <property type="entry name" value="C2_DOCK"/>
    <property type="match status" value="1"/>
</dbReference>
<dbReference type="InterPro" id="IPR043162">
    <property type="entry name" value="DOCK_C_lobe_C"/>
</dbReference>
<feature type="region of interest" description="Disordered" evidence="5">
    <location>
        <begin position="1"/>
        <end position="29"/>
    </location>
</feature>
<dbReference type="PhylomeDB" id="T1J9Y0"/>
<feature type="region of interest" description="Disordered" evidence="5">
    <location>
        <begin position="1039"/>
        <end position="1099"/>
    </location>
</feature>
<dbReference type="Proteomes" id="UP000014500">
    <property type="component" value="Unassembled WGS sequence"/>
</dbReference>
<feature type="domain" description="CAP-Gly" evidence="6">
    <location>
        <begin position="416"/>
        <end position="458"/>
    </location>
</feature>
<dbReference type="InterPro" id="IPR035892">
    <property type="entry name" value="C2_domain_sf"/>
</dbReference>